<evidence type="ECO:0000259" key="1">
    <source>
        <dbReference type="PROSITE" id="PS51406"/>
    </source>
</evidence>
<dbReference type="Proteomes" id="UP000479000">
    <property type="component" value="Unassembled WGS sequence"/>
</dbReference>
<dbReference type="PANTHER" id="PTHR19143">
    <property type="entry name" value="FIBRINOGEN/TENASCIN/ANGIOPOEITIN"/>
    <property type="match status" value="1"/>
</dbReference>
<dbReference type="InterPro" id="IPR050373">
    <property type="entry name" value="Fibrinogen_C-term_domain"/>
</dbReference>
<sequence>MEVLHYLLHTVIIIFNRVCQHFSDCHHVKGKKLEMVQLGGQPRLVSCDDGWTVVQKRKDGSVQFNRAWEEYANGFGDPA</sequence>
<gene>
    <name evidence="2" type="ORF">NTEN_LOCUS2368</name>
</gene>
<dbReference type="InterPro" id="IPR002181">
    <property type="entry name" value="Fibrinogen_a/b/g_C_dom"/>
</dbReference>
<name>A0A6H5G272_9HEMI</name>
<dbReference type="Pfam" id="PF00147">
    <property type="entry name" value="Fibrinogen_C"/>
    <property type="match status" value="1"/>
</dbReference>
<dbReference type="OrthoDB" id="6350391at2759"/>
<feature type="non-terminal residue" evidence="2">
    <location>
        <position position="79"/>
    </location>
</feature>
<accession>A0A6H5G272</accession>
<dbReference type="GO" id="GO:0005615">
    <property type="term" value="C:extracellular space"/>
    <property type="evidence" value="ECO:0007669"/>
    <property type="project" value="TreeGrafter"/>
</dbReference>
<dbReference type="InterPro" id="IPR014716">
    <property type="entry name" value="Fibrinogen_a/b/g_C_1"/>
</dbReference>
<protein>
    <recommendedName>
        <fullName evidence="1">Fibrinogen C-terminal domain-containing protein</fullName>
    </recommendedName>
</protein>
<evidence type="ECO:0000313" key="3">
    <source>
        <dbReference type="Proteomes" id="UP000479000"/>
    </source>
</evidence>
<dbReference type="InterPro" id="IPR036056">
    <property type="entry name" value="Fibrinogen-like_C"/>
</dbReference>
<dbReference type="SUPFAM" id="SSF56496">
    <property type="entry name" value="Fibrinogen C-terminal domain-like"/>
    <property type="match status" value="1"/>
</dbReference>
<organism evidence="2 3">
    <name type="scientific">Nesidiocoris tenuis</name>
    <dbReference type="NCBI Taxonomy" id="355587"/>
    <lineage>
        <taxon>Eukaryota</taxon>
        <taxon>Metazoa</taxon>
        <taxon>Ecdysozoa</taxon>
        <taxon>Arthropoda</taxon>
        <taxon>Hexapoda</taxon>
        <taxon>Insecta</taxon>
        <taxon>Pterygota</taxon>
        <taxon>Neoptera</taxon>
        <taxon>Paraneoptera</taxon>
        <taxon>Hemiptera</taxon>
        <taxon>Heteroptera</taxon>
        <taxon>Panheteroptera</taxon>
        <taxon>Cimicomorpha</taxon>
        <taxon>Miridae</taxon>
        <taxon>Dicyphina</taxon>
        <taxon>Nesidiocoris</taxon>
    </lineage>
</organism>
<reference evidence="2 3" key="1">
    <citation type="submission" date="2020-02" db="EMBL/GenBank/DDBJ databases">
        <authorList>
            <person name="Ferguson B K."/>
        </authorList>
    </citation>
    <scope>NUCLEOTIDE SEQUENCE [LARGE SCALE GENOMIC DNA]</scope>
</reference>
<dbReference type="Gene3D" id="3.90.215.10">
    <property type="entry name" value="Gamma Fibrinogen, chain A, domain 1"/>
    <property type="match status" value="1"/>
</dbReference>
<feature type="domain" description="Fibrinogen C-terminal" evidence="1">
    <location>
        <begin position="16"/>
        <end position="79"/>
    </location>
</feature>
<dbReference type="AlphaFoldDB" id="A0A6H5G272"/>
<keyword evidence="3" id="KW-1185">Reference proteome</keyword>
<dbReference type="PROSITE" id="PS51406">
    <property type="entry name" value="FIBRINOGEN_C_2"/>
    <property type="match status" value="1"/>
</dbReference>
<proteinExistence type="predicted"/>
<evidence type="ECO:0000313" key="2">
    <source>
        <dbReference type="EMBL" id="CAA9995577.1"/>
    </source>
</evidence>
<dbReference type="EMBL" id="CADCXU010003672">
    <property type="protein sequence ID" value="CAA9995577.1"/>
    <property type="molecule type" value="Genomic_DNA"/>
</dbReference>